<accession>A0A5J4S6U2</accession>
<dbReference type="AlphaFoldDB" id="A0A5J4S6U2"/>
<organism evidence="1">
    <name type="scientific">termite gut metagenome</name>
    <dbReference type="NCBI Taxonomy" id="433724"/>
    <lineage>
        <taxon>unclassified sequences</taxon>
        <taxon>metagenomes</taxon>
        <taxon>organismal metagenomes</taxon>
    </lineage>
</organism>
<dbReference type="InterPro" id="IPR014942">
    <property type="entry name" value="AbiEii"/>
</dbReference>
<evidence type="ECO:0000313" key="1">
    <source>
        <dbReference type="EMBL" id="KAA6341115.1"/>
    </source>
</evidence>
<comment type="caution">
    <text evidence="1">The sequence shown here is derived from an EMBL/GenBank/DDBJ whole genome shotgun (WGS) entry which is preliminary data.</text>
</comment>
<proteinExistence type="predicted"/>
<reference evidence="1" key="1">
    <citation type="submission" date="2019-03" db="EMBL/GenBank/DDBJ databases">
        <title>Single cell metagenomics reveals metabolic interactions within the superorganism composed of flagellate Streblomastix strix and complex community of Bacteroidetes bacteria on its surface.</title>
        <authorList>
            <person name="Treitli S.C."/>
            <person name="Kolisko M."/>
            <person name="Husnik F."/>
            <person name="Keeling P."/>
            <person name="Hampl V."/>
        </authorList>
    </citation>
    <scope>NUCLEOTIDE SEQUENCE</scope>
    <source>
        <strain evidence="1">STM</strain>
    </source>
</reference>
<dbReference type="Pfam" id="PF08843">
    <property type="entry name" value="AbiEii"/>
    <property type="match status" value="1"/>
</dbReference>
<gene>
    <name evidence="1" type="ORF">EZS27_011055</name>
</gene>
<dbReference type="EMBL" id="SNRY01000411">
    <property type="protein sequence ID" value="KAA6341115.1"/>
    <property type="molecule type" value="Genomic_DNA"/>
</dbReference>
<protein>
    <recommendedName>
        <fullName evidence="2">Nucleotidyl transferase AbiEii/AbiGii toxin family protein</fullName>
    </recommendedName>
</protein>
<sequence length="213" mass="24515">MLHTETVTGETFELLKTLMQDKELANFYLVGGTALALYLGHRRSIDLDLFTPFPFDSETVEKYLVGKYNFDSDFRRNNTLKGTINNTKIDCITHAYPFVEDICVSDTIRLYAMKDIAAMKLSAIAGDGSRLKDFIDIACLSVKLSLSDMLEAYQKKFEHCNTISPIKGMTYFDDIIFTEPVVMMKGIYDWKKIQKRLYDMIKEENTVFRSFPV</sequence>
<name>A0A5J4S6U2_9ZZZZ</name>
<evidence type="ECO:0008006" key="2">
    <source>
        <dbReference type="Google" id="ProtNLM"/>
    </source>
</evidence>